<dbReference type="Pfam" id="PF07992">
    <property type="entry name" value="Pyr_redox_2"/>
    <property type="match status" value="1"/>
</dbReference>
<dbReference type="PRINTS" id="PR00368">
    <property type="entry name" value="FADPNR"/>
</dbReference>
<keyword evidence="3" id="KW-0285">Flavoprotein</keyword>
<dbReference type="AlphaFoldDB" id="A0A3N1NLS3"/>
<dbReference type="PANTHER" id="PTHR42913:SF3">
    <property type="entry name" value="64 KDA MITOCHONDRIAL NADH DEHYDROGENASE (EUROFUNG)"/>
    <property type="match status" value="1"/>
</dbReference>
<dbReference type="InterPro" id="IPR051169">
    <property type="entry name" value="NADH-Q_oxidoreductase"/>
</dbReference>
<dbReference type="InterPro" id="IPR036188">
    <property type="entry name" value="FAD/NAD-bd_sf"/>
</dbReference>
<gene>
    <name evidence="7" type="ORF">EDC38_3200</name>
</gene>
<dbReference type="Proteomes" id="UP000273643">
    <property type="component" value="Unassembled WGS sequence"/>
</dbReference>
<dbReference type="OrthoDB" id="9781621at2"/>
<comment type="similarity">
    <text evidence="2">Belongs to the NADH dehydrogenase family.</text>
</comment>
<evidence type="ECO:0000313" key="7">
    <source>
        <dbReference type="EMBL" id="ROQ17085.1"/>
    </source>
</evidence>
<dbReference type="EMBL" id="RJUK01000004">
    <property type="protein sequence ID" value="ROQ17085.1"/>
    <property type="molecule type" value="Genomic_DNA"/>
</dbReference>
<dbReference type="GO" id="GO:0003955">
    <property type="term" value="F:NAD(P)H dehydrogenase (quinone) activity"/>
    <property type="evidence" value="ECO:0007669"/>
    <property type="project" value="TreeGrafter"/>
</dbReference>
<comment type="caution">
    <text evidence="7">The sequence shown here is derived from an EMBL/GenBank/DDBJ whole genome shotgun (WGS) entry which is preliminary data.</text>
</comment>
<dbReference type="RefSeq" id="WP_123639545.1">
    <property type="nucleotide sequence ID" value="NZ_JBHYFO010000028.1"/>
</dbReference>
<name>A0A3N1NLS3_9GAMM</name>
<feature type="domain" description="FAD/NAD(P)-binding" evidence="6">
    <location>
        <begin position="3"/>
        <end position="334"/>
    </location>
</feature>
<dbReference type="FunFam" id="3.50.50.100:FF:000001">
    <property type="entry name" value="NADH dehydrogenase"/>
    <property type="match status" value="1"/>
</dbReference>
<evidence type="ECO:0000256" key="3">
    <source>
        <dbReference type="ARBA" id="ARBA00022630"/>
    </source>
</evidence>
<keyword evidence="5" id="KW-0560">Oxidoreductase</keyword>
<reference evidence="7 8" key="1">
    <citation type="submission" date="2018-11" db="EMBL/GenBank/DDBJ databases">
        <title>Genomic Encyclopedia of Type Strains, Phase IV (KMG-IV): sequencing the most valuable type-strain genomes for metagenomic binning, comparative biology and taxonomic classification.</title>
        <authorList>
            <person name="Goeker M."/>
        </authorList>
    </citation>
    <scope>NUCLEOTIDE SEQUENCE [LARGE SCALE GENOMIC DNA]</scope>
    <source>
        <strain evidence="7 8">DSM 16974</strain>
    </source>
</reference>
<evidence type="ECO:0000256" key="1">
    <source>
        <dbReference type="ARBA" id="ARBA00001974"/>
    </source>
</evidence>
<sequence length="430" mass="47971">MEKIVVVGGGAGGLELATRLGRKLGRKKKAHITLVDRNTTHLWKPLLHEIAVGTMDEGNDAVSYRAQAYAKGFHFRIGTLTDIDREQRQVVLAPVLDEEGVEYIPATRIDYDYLVMALGSVSNDFGTHGVKEHCIFLDSAKQAHRFRNKLLNRFLRIQRVPDEPDEVRIAIVGAGATGVELSAELHHAVKEFHHYGFDAITNEHLHVTLLEAGERILPALPERISTAATRELTNIGVKVRTQTMVTSAEHNGLHTKDGDFIEADLMVWAAGIKVPEFMANIGGLETNRINQLTVNPHLQATRDERIFAIGDCAEFIQEDGKRVPPRAQSAHQMADTCYDNLLACLHNKPLKTYHYKDHGSLISLANYSTVGSLMGNLTRGSLFIEGRMARVVYISLYRMHQVAVHGLIKTGLLMLAGKINRWLRPRLKLH</sequence>
<keyword evidence="8" id="KW-1185">Reference proteome</keyword>
<evidence type="ECO:0000256" key="4">
    <source>
        <dbReference type="ARBA" id="ARBA00022827"/>
    </source>
</evidence>
<dbReference type="InterPro" id="IPR023753">
    <property type="entry name" value="FAD/NAD-binding_dom"/>
</dbReference>
<protein>
    <submittedName>
        <fullName evidence="7">NADH dehydrogenase</fullName>
    </submittedName>
</protein>
<accession>A0A3N1NLS3</accession>
<dbReference type="PRINTS" id="PR00411">
    <property type="entry name" value="PNDRDTASEI"/>
</dbReference>
<dbReference type="SUPFAM" id="SSF51905">
    <property type="entry name" value="FAD/NAD(P)-binding domain"/>
    <property type="match status" value="1"/>
</dbReference>
<comment type="cofactor">
    <cofactor evidence="1">
        <name>FAD</name>
        <dbReference type="ChEBI" id="CHEBI:57692"/>
    </cofactor>
</comment>
<evidence type="ECO:0000259" key="6">
    <source>
        <dbReference type="Pfam" id="PF07992"/>
    </source>
</evidence>
<evidence type="ECO:0000256" key="5">
    <source>
        <dbReference type="ARBA" id="ARBA00023002"/>
    </source>
</evidence>
<evidence type="ECO:0000256" key="2">
    <source>
        <dbReference type="ARBA" id="ARBA00005272"/>
    </source>
</evidence>
<dbReference type="PANTHER" id="PTHR42913">
    <property type="entry name" value="APOPTOSIS-INDUCING FACTOR 1"/>
    <property type="match status" value="1"/>
</dbReference>
<organism evidence="7 8">
    <name type="scientific">Marinimicrobium koreense</name>
    <dbReference type="NCBI Taxonomy" id="306545"/>
    <lineage>
        <taxon>Bacteria</taxon>
        <taxon>Pseudomonadati</taxon>
        <taxon>Pseudomonadota</taxon>
        <taxon>Gammaproteobacteria</taxon>
        <taxon>Cellvibrionales</taxon>
        <taxon>Cellvibrionaceae</taxon>
        <taxon>Marinimicrobium</taxon>
    </lineage>
</organism>
<dbReference type="Gene3D" id="3.50.50.100">
    <property type="match status" value="1"/>
</dbReference>
<evidence type="ECO:0000313" key="8">
    <source>
        <dbReference type="Proteomes" id="UP000273643"/>
    </source>
</evidence>
<dbReference type="GO" id="GO:0019646">
    <property type="term" value="P:aerobic electron transport chain"/>
    <property type="evidence" value="ECO:0007669"/>
    <property type="project" value="TreeGrafter"/>
</dbReference>
<keyword evidence="4" id="KW-0274">FAD</keyword>
<proteinExistence type="inferred from homology"/>